<dbReference type="PANTHER" id="PTHR34502:SF6">
    <property type="entry name" value="DUF6594 DOMAIN-CONTAINING PROTEIN"/>
    <property type="match status" value="1"/>
</dbReference>
<feature type="region of interest" description="Disordered" evidence="1">
    <location>
        <begin position="35"/>
        <end position="93"/>
    </location>
</feature>
<dbReference type="PANTHER" id="PTHR34502">
    <property type="entry name" value="DUF6594 DOMAIN-CONTAINING PROTEIN-RELATED"/>
    <property type="match status" value="1"/>
</dbReference>
<dbReference type="Proteomes" id="UP000054302">
    <property type="component" value="Unassembled WGS sequence"/>
</dbReference>
<dbReference type="VEuPathDB" id="FungiDB:PV10_00155"/>
<keyword evidence="4" id="KW-1185">Reference proteome</keyword>
<gene>
    <name evidence="3" type="ORF">PV10_00155</name>
</gene>
<dbReference type="Pfam" id="PF20237">
    <property type="entry name" value="DUF6594"/>
    <property type="match status" value="1"/>
</dbReference>
<evidence type="ECO:0000256" key="1">
    <source>
        <dbReference type="SAM" id="MobiDB-lite"/>
    </source>
</evidence>
<dbReference type="RefSeq" id="XP_016227846.1">
    <property type="nucleotide sequence ID" value="XM_016364197.1"/>
</dbReference>
<dbReference type="EMBL" id="KN847520">
    <property type="protein sequence ID" value="KIV96272.1"/>
    <property type="molecule type" value="Genomic_DNA"/>
</dbReference>
<name>A0A0D1ZNP4_EXOME</name>
<dbReference type="GeneID" id="27318000"/>
<feature type="region of interest" description="Disordered" evidence="1">
    <location>
        <begin position="177"/>
        <end position="241"/>
    </location>
</feature>
<feature type="compositionally biased region" description="Basic residues" evidence="1">
    <location>
        <begin position="58"/>
        <end position="73"/>
    </location>
</feature>
<organism evidence="3 4">
    <name type="scientific">Exophiala mesophila</name>
    <name type="common">Black yeast-like fungus</name>
    <dbReference type="NCBI Taxonomy" id="212818"/>
    <lineage>
        <taxon>Eukaryota</taxon>
        <taxon>Fungi</taxon>
        <taxon>Dikarya</taxon>
        <taxon>Ascomycota</taxon>
        <taxon>Pezizomycotina</taxon>
        <taxon>Eurotiomycetes</taxon>
        <taxon>Chaetothyriomycetidae</taxon>
        <taxon>Chaetothyriales</taxon>
        <taxon>Herpotrichiellaceae</taxon>
        <taxon>Exophiala</taxon>
    </lineage>
</organism>
<feature type="compositionally biased region" description="Polar residues" evidence="1">
    <location>
        <begin position="38"/>
        <end position="51"/>
    </location>
</feature>
<dbReference type="OrthoDB" id="5416037at2759"/>
<reference evidence="3 4" key="1">
    <citation type="submission" date="2015-01" db="EMBL/GenBank/DDBJ databases">
        <title>The Genome Sequence of Exophiala mesophila CBS40295.</title>
        <authorList>
            <consortium name="The Broad Institute Genomics Platform"/>
            <person name="Cuomo C."/>
            <person name="de Hoog S."/>
            <person name="Gorbushina A."/>
            <person name="Stielow B."/>
            <person name="Teixiera M."/>
            <person name="Abouelleil A."/>
            <person name="Chapman S.B."/>
            <person name="Priest M."/>
            <person name="Young S.K."/>
            <person name="Wortman J."/>
            <person name="Nusbaum C."/>
            <person name="Birren B."/>
        </authorList>
    </citation>
    <scope>NUCLEOTIDE SEQUENCE [LARGE SCALE GENOMIC DNA]</scope>
    <source>
        <strain evidence="3 4">CBS 40295</strain>
    </source>
</reference>
<evidence type="ECO:0000313" key="4">
    <source>
        <dbReference type="Proteomes" id="UP000054302"/>
    </source>
</evidence>
<feature type="domain" description="DUF6594" evidence="2">
    <location>
        <begin position="254"/>
        <end position="484"/>
    </location>
</feature>
<dbReference type="InterPro" id="IPR046529">
    <property type="entry name" value="DUF6594"/>
</dbReference>
<evidence type="ECO:0000313" key="3">
    <source>
        <dbReference type="EMBL" id="KIV96272.1"/>
    </source>
</evidence>
<sequence length="486" mass="54347">MFISVREQGRRRRSNYLGVSKTARSSKLSLLSAITGFSHGSNDSGATVTQKSYEKSSSRSRKPTRTSKKKTHKTPPAQPLTKPQTSSMKPSMARSSVDVFQFLVDDNEEDKQSRPPDQSHSLVKEVTFTPVHTDESDNESSAVRSLHSDSGVSMASVSVVTPSVRGGVDDRLPTVIETPQEKTVNNAVSKDRESQATRLRLTYPDIPQATHRRHDRTSPPQSPRAEFTPRRTPRSEKYLDPDFDFPRVAPLSGYDLVADTLAQGRLPPVFRRFQRVNFRILLQLQDEIIEMEEQLASLDVADTRSRLRPDGSAIPASRRLQWQRAQSDLPGQRLEVLGRLYIKLEQYYQALDAAQKVSKACFPAVPAEIESFRTWLRDNKPLTPAESKFLDEDEDLIVLNDTTSSTTRTARSTTPDLIPLCILSTTLFPLICFKLTSGVLNRLIVLFAVLVAGLGSLEKLDNSRAHEHKQLLVACFGVSFLVALIF</sequence>
<feature type="compositionally biased region" description="Basic and acidic residues" evidence="1">
    <location>
        <begin position="227"/>
        <end position="240"/>
    </location>
</feature>
<proteinExistence type="predicted"/>
<dbReference type="AlphaFoldDB" id="A0A0D1ZNP4"/>
<evidence type="ECO:0000259" key="2">
    <source>
        <dbReference type="Pfam" id="PF20237"/>
    </source>
</evidence>
<accession>A0A0D1ZNP4</accession>
<feature type="compositionally biased region" description="Polar residues" evidence="1">
    <location>
        <begin position="139"/>
        <end position="153"/>
    </location>
</feature>
<protein>
    <recommendedName>
        <fullName evidence="2">DUF6594 domain-containing protein</fullName>
    </recommendedName>
</protein>
<dbReference type="OMA" id="EPQDGWK"/>
<dbReference type="HOGENOM" id="CLU_568621_0_0_1"/>
<feature type="region of interest" description="Disordered" evidence="1">
    <location>
        <begin position="107"/>
        <end position="153"/>
    </location>
</feature>